<accession>A0A0P7ZEQ9</accession>
<dbReference type="Pfam" id="PF00005">
    <property type="entry name" value="ABC_tran"/>
    <property type="match status" value="2"/>
</dbReference>
<dbReference type="NCBIfam" id="TIGR03269">
    <property type="entry name" value="met_CoM_red_A2"/>
    <property type="match status" value="1"/>
</dbReference>
<organism evidence="4 5">
    <name type="scientific">Candidatus Methanoperedens nitratireducens</name>
    <dbReference type="NCBI Taxonomy" id="1392998"/>
    <lineage>
        <taxon>Archaea</taxon>
        <taxon>Methanobacteriati</taxon>
        <taxon>Methanobacteriota</taxon>
        <taxon>Stenosarchaea group</taxon>
        <taxon>Methanomicrobia</taxon>
        <taxon>Methanosarcinales</taxon>
        <taxon>ANME-2 cluster</taxon>
        <taxon>Candidatus Methanoperedentaceae</taxon>
        <taxon>Candidatus Methanoperedens</taxon>
    </lineage>
</organism>
<dbReference type="GO" id="GO:0016887">
    <property type="term" value="F:ATP hydrolysis activity"/>
    <property type="evidence" value="ECO:0007669"/>
    <property type="project" value="InterPro"/>
</dbReference>
<dbReference type="InterPro" id="IPR003593">
    <property type="entry name" value="AAA+_ATPase"/>
</dbReference>
<dbReference type="GO" id="GO:0019700">
    <property type="term" value="P:organic phosphonate catabolic process"/>
    <property type="evidence" value="ECO:0007669"/>
    <property type="project" value="TreeGrafter"/>
</dbReference>
<sequence length="542" mass="59901">MTLFIEIKNLRVGFDGVDVLSDINININEGEILGILGKSSAGKSILMHVLRGVEKFNDISGSVIYHLAKCAKCGSIEKPSKVGTPCPKCNGNYEKLDADFVTMSIHDPVRRDITRRIAIMLQRTFALYGDERVIVNVMNALQEIDQMGPNAIHKAADLLEQVNLSNRMMHIARELSGGEKQRVVLARQLVKSPIILLADEPTGTLDPKTAELVHDSIVNATKTFNMTLIITSHWPKVIEELSHKAIWLDEGKIIMMGKPSEVAAEFMKEVGTIGEQEEVNIGEPIIRGRNLQMTYFSLDRGIVRAVNDVSFDINEGEIFGIIGVSGAGKTTTSKIISGLLRPTSGSIDVRIGDEWIDLTQLGPDKKGRATKYIGVLHQEYSLYPHRNIIDNLTESIGLDLPFELAERKAINTLVTSGFTEKKAKEILAKMPDELSEGERHRVAMAQVLIKEPRILVFDEPTGTMDPVTKIEVSKSILNARKEVGETFVIVSHDMDFVAEICDRAALMRLGKIVDIGETGDVLSKLSSKEREEALQGIAKELK</sequence>
<reference evidence="4 5" key="1">
    <citation type="submission" date="2015-09" db="EMBL/GenBank/DDBJ databases">
        <title>A metagenomics-based metabolic model of nitrate-dependent anaerobic oxidation of methane by Methanoperedens-like archaea.</title>
        <authorList>
            <person name="Arshad A."/>
            <person name="Speth D.R."/>
            <person name="De Graaf R.M."/>
            <person name="Op Den Camp H.J."/>
            <person name="Jetten M.S."/>
            <person name="Welte C.U."/>
        </authorList>
    </citation>
    <scope>NUCLEOTIDE SEQUENCE [LARGE SCALE GENOMIC DNA]</scope>
</reference>
<feature type="domain" description="ABC transporter" evidence="3">
    <location>
        <begin position="5"/>
        <end position="275"/>
    </location>
</feature>
<gene>
    <name evidence="4" type="ORF">MPEBLZ_02249</name>
</gene>
<dbReference type="GO" id="GO:0005524">
    <property type="term" value="F:ATP binding"/>
    <property type="evidence" value="ECO:0007669"/>
    <property type="project" value="UniProtKB-KW"/>
</dbReference>
<dbReference type="PANTHER" id="PTHR42764">
    <property type="entry name" value="PHOSPHONATES UTILIZATION ATP-BINDING PROTEIN PHNK-RELATED"/>
    <property type="match status" value="1"/>
</dbReference>
<dbReference type="InterPro" id="IPR027417">
    <property type="entry name" value="P-loop_NTPase"/>
</dbReference>
<evidence type="ECO:0000313" key="5">
    <source>
        <dbReference type="Proteomes" id="UP000050360"/>
    </source>
</evidence>
<dbReference type="Proteomes" id="UP000050360">
    <property type="component" value="Unassembled WGS sequence"/>
</dbReference>
<dbReference type="InterPro" id="IPR017871">
    <property type="entry name" value="ABC_transporter-like_CS"/>
</dbReference>
<dbReference type="AlphaFoldDB" id="A0A0P7ZEQ9"/>
<dbReference type="EMBL" id="LKCM01000172">
    <property type="protein sequence ID" value="KPQ43193.1"/>
    <property type="molecule type" value="Genomic_DNA"/>
</dbReference>
<dbReference type="PANTHER" id="PTHR42764:SF2">
    <property type="entry name" value="ABC TRANSPORTER, ATP-BINDING PROTEIN"/>
    <property type="match status" value="1"/>
</dbReference>
<feature type="domain" description="ABC transporter" evidence="3">
    <location>
        <begin position="286"/>
        <end position="534"/>
    </location>
</feature>
<dbReference type="SMART" id="SM00382">
    <property type="entry name" value="AAA"/>
    <property type="match status" value="2"/>
</dbReference>
<proteinExistence type="predicted"/>
<evidence type="ECO:0000259" key="3">
    <source>
        <dbReference type="PROSITE" id="PS50893"/>
    </source>
</evidence>
<keyword evidence="1" id="KW-0547">Nucleotide-binding</keyword>
<evidence type="ECO:0000256" key="2">
    <source>
        <dbReference type="ARBA" id="ARBA00022840"/>
    </source>
</evidence>
<evidence type="ECO:0000313" key="4">
    <source>
        <dbReference type="EMBL" id="KPQ43193.1"/>
    </source>
</evidence>
<keyword evidence="2 4" id="KW-0067">ATP-binding</keyword>
<comment type="caution">
    <text evidence="4">The sequence shown here is derived from an EMBL/GenBank/DDBJ whole genome shotgun (WGS) entry which is preliminary data.</text>
</comment>
<dbReference type="PATRIC" id="fig|1719120.3.peg.2456"/>
<dbReference type="SUPFAM" id="SSF52540">
    <property type="entry name" value="P-loop containing nucleoside triphosphate hydrolases"/>
    <property type="match status" value="2"/>
</dbReference>
<dbReference type="PROSITE" id="PS50893">
    <property type="entry name" value="ABC_TRANSPORTER_2"/>
    <property type="match status" value="2"/>
</dbReference>
<name>A0A0P7ZEQ9_9EURY</name>
<dbReference type="InterPro" id="IPR017669">
    <property type="entry name" value="Me_Coenz_M_Rdtase_A2"/>
</dbReference>
<dbReference type="InterPro" id="IPR003439">
    <property type="entry name" value="ABC_transporter-like_ATP-bd"/>
</dbReference>
<dbReference type="PROSITE" id="PS00211">
    <property type="entry name" value="ABC_TRANSPORTER_1"/>
    <property type="match status" value="1"/>
</dbReference>
<dbReference type="Gene3D" id="3.40.50.300">
    <property type="entry name" value="P-loop containing nucleotide triphosphate hydrolases"/>
    <property type="match status" value="2"/>
</dbReference>
<evidence type="ECO:0000256" key="1">
    <source>
        <dbReference type="ARBA" id="ARBA00022741"/>
    </source>
</evidence>
<protein>
    <submittedName>
        <fullName evidence="4">ABC transporter ATP-binding protein</fullName>
    </submittedName>
</protein>